<protein>
    <submittedName>
        <fullName evidence="1">Unannotated protein</fullName>
    </submittedName>
</protein>
<accession>A0A6J6K4A6</accession>
<evidence type="ECO:0000313" key="1">
    <source>
        <dbReference type="EMBL" id="CAB4644621.1"/>
    </source>
</evidence>
<proteinExistence type="predicted"/>
<dbReference type="EMBL" id="CAEZWA010000084">
    <property type="protein sequence ID" value="CAB4644621.1"/>
    <property type="molecule type" value="Genomic_DNA"/>
</dbReference>
<gene>
    <name evidence="1" type="ORF">UFOPK2165_00560</name>
</gene>
<reference evidence="1" key="1">
    <citation type="submission" date="2020-05" db="EMBL/GenBank/DDBJ databases">
        <authorList>
            <person name="Chiriac C."/>
            <person name="Salcher M."/>
            <person name="Ghai R."/>
            <person name="Kavagutti S V."/>
        </authorList>
    </citation>
    <scope>NUCLEOTIDE SEQUENCE</scope>
</reference>
<name>A0A6J6K4A6_9ZZZZ</name>
<organism evidence="1">
    <name type="scientific">freshwater metagenome</name>
    <dbReference type="NCBI Taxonomy" id="449393"/>
    <lineage>
        <taxon>unclassified sequences</taxon>
        <taxon>metagenomes</taxon>
        <taxon>ecological metagenomes</taxon>
    </lineage>
</organism>
<sequence>MVVEAIISDAAAKDISSGMIVIPTEILKRNCGFTFALDAFWVRSLALTSKLDSWPML</sequence>
<dbReference type="AlphaFoldDB" id="A0A6J6K4A6"/>